<dbReference type="EMBL" id="SNYO01000008">
    <property type="protein sequence ID" value="TDQ51768.1"/>
    <property type="molecule type" value="Genomic_DNA"/>
</dbReference>
<sequence length="165" mass="17503">MLGHCLTRRNVRDRPVAVTCVSQVVALYVAPERKAPMTSVPRVEAEAGRGLVGDRYHGTRHRHVSVQSRDELAAATEAHGAPVPEELTRRTLTLDHGPVPTEPGARLTVGDVVLEVVRRAAPCRVMDTEIGPGAARAMHGRGGAICRVLTSGGIAVGDEVALPET</sequence>
<dbReference type="SUPFAM" id="SSF50800">
    <property type="entry name" value="PK beta-barrel domain-like"/>
    <property type="match status" value="1"/>
</dbReference>
<accession>A0A4R6UWI1</accession>
<dbReference type="InterPro" id="IPR052716">
    <property type="entry name" value="MOSC_domain"/>
</dbReference>
<dbReference type="PANTHER" id="PTHR36930">
    <property type="entry name" value="METAL-SULFUR CLUSTER BIOSYNTHESIS PROTEINS YUAD-RELATED"/>
    <property type="match status" value="1"/>
</dbReference>
<dbReference type="Gene3D" id="2.40.33.20">
    <property type="entry name" value="PK beta-barrel domain-like"/>
    <property type="match status" value="1"/>
</dbReference>
<reference evidence="2 3" key="1">
    <citation type="submission" date="2019-03" db="EMBL/GenBank/DDBJ databases">
        <title>Genomic Encyclopedia of Type Strains, Phase IV (KMG-IV): sequencing the most valuable type-strain genomes for metagenomic binning, comparative biology and taxonomic classification.</title>
        <authorList>
            <person name="Goeker M."/>
        </authorList>
    </citation>
    <scope>NUCLEOTIDE SEQUENCE [LARGE SCALE GENOMIC DNA]</scope>
    <source>
        <strain evidence="2 3">DSM 45775</strain>
    </source>
</reference>
<dbReference type="GO" id="GO:0030151">
    <property type="term" value="F:molybdenum ion binding"/>
    <property type="evidence" value="ECO:0007669"/>
    <property type="project" value="InterPro"/>
</dbReference>
<dbReference type="GO" id="GO:0003824">
    <property type="term" value="F:catalytic activity"/>
    <property type="evidence" value="ECO:0007669"/>
    <property type="project" value="InterPro"/>
</dbReference>
<feature type="domain" description="MOSC" evidence="1">
    <location>
        <begin position="38"/>
        <end position="163"/>
    </location>
</feature>
<dbReference type="Proteomes" id="UP000295705">
    <property type="component" value="Unassembled WGS sequence"/>
</dbReference>
<dbReference type="InterPro" id="IPR011037">
    <property type="entry name" value="Pyrv_Knase-like_insert_dom_sf"/>
</dbReference>
<dbReference type="Pfam" id="PF03473">
    <property type="entry name" value="MOSC"/>
    <property type="match status" value="1"/>
</dbReference>
<proteinExistence type="predicted"/>
<dbReference type="GO" id="GO:0030170">
    <property type="term" value="F:pyridoxal phosphate binding"/>
    <property type="evidence" value="ECO:0007669"/>
    <property type="project" value="InterPro"/>
</dbReference>
<gene>
    <name evidence="2" type="ORF">EV188_108129</name>
</gene>
<name>A0A4R6UWI1_9PSEU</name>
<protein>
    <submittedName>
        <fullName evidence="2">MOSC domain-containing protein</fullName>
    </submittedName>
</protein>
<dbReference type="AlphaFoldDB" id="A0A4R6UWI1"/>
<dbReference type="PROSITE" id="PS51340">
    <property type="entry name" value="MOSC"/>
    <property type="match status" value="1"/>
</dbReference>
<dbReference type="PANTHER" id="PTHR36930:SF1">
    <property type="entry name" value="MOSC DOMAIN-CONTAINING PROTEIN"/>
    <property type="match status" value="1"/>
</dbReference>
<organism evidence="2 3">
    <name type="scientific">Actinomycetospora succinea</name>
    <dbReference type="NCBI Taxonomy" id="663603"/>
    <lineage>
        <taxon>Bacteria</taxon>
        <taxon>Bacillati</taxon>
        <taxon>Actinomycetota</taxon>
        <taxon>Actinomycetes</taxon>
        <taxon>Pseudonocardiales</taxon>
        <taxon>Pseudonocardiaceae</taxon>
        <taxon>Actinomycetospora</taxon>
    </lineage>
</organism>
<evidence type="ECO:0000259" key="1">
    <source>
        <dbReference type="PROSITE" id="PS51340"/>
    </source>
</evidence>
<comment type="caution">
    <text evidence="2">The sequence shown here is derived from an EMBL/GenBank/DDBJ whole genome shotgun (WGS) entry which is preliminary data.</text>
</comment>
<evidence type="ECO:0000313" key="3">
    <source>
        <dbReference type="Proteomes" id="UP000295705"/>
    </source>
</evidence>
<dbReference type="InterPro" id="IPR005302">
    <property type="entry name" value="MoCF_Sase_C"/>
</dbReference>
<evidence type="ECO:0000313" key="2">
    <source>
        <dbReference type="EMBL" id="TDQ51768.1"/>
    </source>
</evidence>
<keyword evidence="3" id="KW-1185">Reference proteome</keyword>